<accession>A0A941DV28</accession>
<name>A0A941DV28_9BURK</name>
<feature type="non-terminal residue" evidence="1">
    <location>
        <position position="69"/>
    </location>
</feature>
<dbReference type="Proteomes" id="UP000680067">
    <property type="component" value="Unassembled WGS sequence"/>
</dbReference>
<protein>
    <submittedName>
        <fullName evidence="1">Uncharacterized protein</fullName>
    </submittedName>
</protein>
<organism evidence="1 2">
    <name type="scientific">Undibacterium luofuense</name>
    <dbReference type="NCBI Taxonomy" id="2828733"/>
    <lineage>
        <taxon>Bacteria</taxon>
        <taxon>Pseudomonadati</taxon>
        <taxon>Pseudomonadota</taxon>
        <taxon>Betaproteobacteria</taxon>
        <taxon>Burkholderiales</taxon>
        <taxon>Oxalobacteraceae</taxon>
        <taxon>Undibacterium</taxon>
    </lineage>
</organism>
<dbReference type="AlphaFoldDB" id="A0A941DV28"/>
<comment type="caution">
    <text evidence="1">The sequence shown here is derived from an EMBL/GenBank/DDBJ whole genome shotgun (WGS) entry which is preliminary data.</text>
</comment>
<reference evidence="1" key="1">
    <citation type="submission" date="2021-04" db="EMBL/GenBank/DDBJ databases">
        <title>novel species isolated from subtropical streams in China.</title>
        <authorList>
            <person name="Lu H."/>
        </authorList>
    </citation>
    <scope>NUCLEOTIDE SEQUENCE</scope>
    <source>
        <strain evidence="1">LFS511W</strain>
    </source>
</reference>
<proteinExistence type="predicted"/>
<dbReference type="RefSeq" id="WP_212689713.1">
    <property type="nucleotide sequence ID" value="NZ_JAGSPN010000312.1"/>
</dbReference>
<keyword evidence="2" id="KW-1185">Reference proteome</keyword>
<dbReference type="EMBL" id="JAGSPN010000312">
    <property type="protein sequence ID" value="MBR7784531.1"/>
    <property type="molecule type" value="Genomic_DNA"/>
</dbReference>
<gene>
    <name evidence="1" type="ORF">KDM89_20575</name>
</gene>
<evidence type="ECO:0000313" key="2">
    <source>
        <dbReference type="Proteomes" id="UP000680067"/>
    </source>
</evidence>
<evidence type="ECO:0000313" key="1">
    <source>
        <dbReference type="EMBL" id="MBR7784531.1"/>
    </source>
</evidence>
<sequence length="69" mass="8048">MQGCAALIEKSTLPNRESRKIRFIHVRLIAHSNAKPDGFAPQTYREKKKYDVIHVIWPTLDVDLFGRRD</sequence>